<proteinExistence type="predicted"/>
<organism evidence="1 2">
    <name type="scientific">Setaria viridis</name>
    <name type="common">Green bristlegrass</name>
    <name type="synonym">Setaria italica subsp. viridis</name>
    <dbReference type="NCBI Taxonomy" id="4556"/>
    <lineage>
        <taxon>Eukaryota</taxon>
        <taxon>Viridiplantae</taxon>
        <taxon>Streptophyta</taxon>
        <taxon>Embryophyta</taxon>
        <taxon>Tracheophyta</taxon>
        <taxon>Spermatophyta</taxon>
        <taxon>Magnoliopsida</taxon>
        <taxon>Liliopsida</taxon>
        <taxon>Poales</taxon>
        <taxon>Poaceae</taxon>
        <taxon>PACMAD clade</taxon>
        <taxon>Panicoideae</taxon>
        <taxon>Panicodae</taxon>
        <taxon>Paniceae</taxon>
        <taxon>Cenchrinae</taxon>
        <taxon>Setaria</taxon>
    </lineage>
</organism>
<reference evidence="1" key="1">
    <citation type="submission" date="2019-03" db="EMBL/GenBank/DDBJ databases">
        <title>WGS assembly of Setaria viridis.</title>
        <authorList>
            <person name="Huang P."/>
            <person name="Jenkins J."/>
            <person name="Grimwood J."/>
            <person name="Barry K."/>
            <person name="Healey A."/>
            <person name="Mamidi S."/>
            <person name="Sreedasyam A."/>
            <person name="Shu S."/>
            <person name="Feldman M."/>
            <person name="Wu J."/>
            <person name="Yu Y."/>
            <person name="Chen C."/>
            <person name="Johnson J."/>
            <person name="Rokhsar D."/>
            <person name="Baxter I."/>
            <person name="Schmutz J."/>
            <person name="Brutnell T."/>
            <person name="Kellogg E."/>
        </authorList>
    </citation>
    <scope>NUCLEOTIDE SEQUENCE [LARGE SCALE GENOMIC DNA]</scope>
</reference>
<gene>
    <name evidence="1" type="ORF">SEVIR_1G150766v2</name>
</gene>
<sequence>MGHRGIFSPVSLFYLLVVPGPDVKEVAPWARRGGGCALGRTWRRLCLGPDVEDVVRVFSRR</sequence>
<dbReference type="AlphaFoldDB" id="A0A4U6WBE1"/>
<evidence type="ECO:0000313" key="2">
    <source>
        <dbReference type="Proteomes" id="UP000298652"/>
    </source>
</evidence>
<accession>A0A4U6WBE1</accession>
<name>A0A4U6WBE1_SETVI</name>
<evidence type="ECO:0000313" key="1">
    <source>
        <dbReference type="EMBL" id="TKW38983.1"/>
    </source>
</evidence>
<protein>
    <submittedName>
        <fullName evidence="1">Uncharacterized protein</fullName>
    </submittedName>
</protein>
<keyword evidence="2" id="KW-1185">Reference proteome</keyword>
<dbReference type="Proteomes" id="UP000298652">
    <property type="component" value="Chromosome 1"/>
</dbReference>
<dbReference type="EMBL" id="CM016552">
    <property type="protein sequence ID" value="TKW38983.1"/>
    <property type="molecule type" value="Genomic_DNA"/>
</dbReference>
<dbReference type="Gramene" id="TKW38983">
    <property type="protein sequence ID" value="TKW38983"/>
    <property type="gene ID" value="SEVIR_1G150766v2"/>
</dbReference>